<dbReference type="SUPFAM" id="SSF90112">
    <property type="entry name" value="Neurotransmitter-gated ion-channel transmembrane pore"/>
    <property type="match status" value="1"/>
</dbReference>
<dbReference type="EMBL" id="CAQQ02122635">
    <property type="status" value="NOT_ANNOTATED_CDS"/>
    <property type="molecule type" value="Genomic_DNA"/>
</dbReference>
<evidence type="ECO:0000313" key="2">
    <source>
        <dbReference type="Proteomes" id="UP000015102"/>
    </source>
</evidence>
<evidence type="ECO:0000313" key="1">
    <source>
        <dbReference type="EnsemblMetazoa" id="MESCA000429-PA"/>
    </source>
</evidence>
<dbReference type="STRING" id="36166.T1GB09"/>
<dbReference type="GO" id="GO:0016020">
    <property type="term" value="C:membrane"/>
    <property type="evidence" value="ECO:0007669"/>
    <property type="project" value="InterPro"/>
</dbReference>
<accession>T1GB09</accession>
<protein>
    <submittedName>
        <fullName evidence="1">Uncharacterized protein</fullName>
    </submittedName>
</protein>
<dbReference type="EnsemblMetazoa" id="MESCA000429-RA">
    <property type="protein sequence ID" value="MESCA000429-PA"/>
    <property type="gene ID" value="MESCA000429"/>
</dbReference>
<dbReference type="EMBL" id="CAQQ02122634">
    <property type="status" value="NOT_ANNOTATED_CDS"/>
    <property type="molecule type" value="Genomic_DNA"/>
</dbReference>
<sequence length="164" mass="18494">MAPWIKTVFINFLPKFLFIKRPQYNFETSKMLLKDNHGCFYPYFSNTNIHSPSRYSRTPSKEDLSPSSLTTGPFGGSCQIHGPIPPVPHSESDDLTAVPDLDMGPPSGIKSPILNNPAFSHNKCPPRVHRSCFCVRFIAEHTKMQEDSTKVLSFLCDHIKLCII</sequence>
<organism evidence="1 2">
    <name type="scientific">Megaselia scalaris</name>
    <name type="common">Humpbacked fly</name>
    <name type="synonym">Phora scalaris</name>
    <dbReference type="NCBI Taxonomy" id="36166"/>
    <lineage>
        <taxon>Eukaryota</taxon>
        <taxon>Metazoa</taxon>
        <taxon>Ecdysozoa</taxon>
        <taxon>Arthropoda</taxon>
        <taxon>Hexapoda</taxon>
        <taxon>Insecta</taxon>
        <taxon>Pterygota</taxon>
        <taxon>Neoptera</taxon>
        <taxon>Endopterygota</taxon>
        <taxon>Diptera</taxon>
        <taxon>Brachycera</taxon>
        <taxon>Muscomorpha</taxon>
        <taxon>Platypezoidea</taxon>
        <taxon>Phoridae</taxon>
        <taxon>Megaseliini</taxon>
        <taxon>Megaselia</taxon>
    </lineage>
</organism>
<name>T1GB09_MEGSC</name>
<dbReference type="InterPro" id="IPR036719">
    <property type="entry name" value="Neuro-gated_channel_TM_sf"/>
</dbReference>
<dbReference type="Proteomes" id="UP000015102">
    <property type="component" value="Unassembled WGS sequence"/>
</dbReference>
<keyword evidence="2" id="KW-1185">Reference proteome</keyword>
<dbReference type="HOGENOM" id="CLU_1620932_0_0_1"/>
<dbReference type="AlphaFoldDB" id="T1GB09"/>
<reference evidence="2" key="1">
    <citation type="submission" date="2013-02" db="EMBL/GenBank/DDBJ databases">
        <authorList>
            <person name="Hughes D."/>
        </authorList>
    </citation>
    <scope>NUCLEOTIDE SEQUENCE</scope>
    <source>
        <strain>Durham</strain>
        <strain evidence="2">NC isolate 2 -- Noor lab</strain>
    </source>
</reference>
<reference evidence="1" key="2">
    <citation type="submission" date="2015-06" db="UniProtKB">
        <authorList>
            <consortium name="EnsemblMetazoa"/>
        </authorList>
    </citation>
    <scope>IDENTIFICATION</scope>
</reference>
<proteinExistence type="predicted"/>
<dbReference type="GO" id="GO:0006811">
    <property type="term" value="P:monoatomic ion transport"/>
    <property type="evidence" value="ECO:0007669"/>
    <property type="project" value="InterPro"/>
</dbReference>